<dbReference type="EMBL" id="MU151404">
    <property type="protein sequence ID" value="KAF9444106.1"/>
    <property type="molecule type" value="Genomic_DNA"/>
</dbReference>
<reference evidence="1" key="1">
    <citation type="submission" date="2020-11" db="EMBL/GenBank/DDBJ databases">
        <authorList>
            <consortium name="DOE Joint Genome Institute"/>
            <person name="Ahrendt S."/>
            <person name="Riley R."/>
            <person name="Andreopoulos W."/>
            <person name="Labutti K."/>
            <person name="Pangilinan J."/>
            <person name="Ruiz-Duenas F.J."/>
            <person name="Barrasa J.M."/>
            <person name="Sanchez-Garcia M."/>
            <person name="Camarero S."/>
            <person name="Miyauchi S."/>
            <person name="Serrano A."/>
            <person name="Linde D."/>
            <person name="Babiker R."/>
            <person name="Drula E."/>
            <person name="Ayuso-Fernandez I."/>
            <person name="Pacheco R."/>
            <person name="Padilla G."/>
            <person name="Ferreira P."/>
            <person name="Barriuso J."/>
            <person name="Kellner H."/>
            <person name="Castanera R."/>
            <person name="Alfaro M."/>
            <person name="Ramirez L."/>
            <person name="Pisabarro A.G."/>
            <person name="Kuo A."/>
            <person name="Tritt A."/>
            <person name="Lipzen A."/>
            <person name="He G."/>
            <person name="Yan M."/>
            <person name="Ng V."/>
            <person name="Cullen D."/>
            <person name="Martin F."/>
            <person name="Rosso M.-N."/>
            <person name="Henrissat B."/>
            <person name="Hibbett D."/>
            <person name="Martinez A.T."/>
            <person name="Grigoriev I.V."/>
        </authorList>
    </citation>
    <scope>NUCLEOTIDE SEQUENCE</scope>
    <source>
        <strain evidence="1">MF-IS2</strain>
    </source>
</reference>
<accession>A0A9P5X7B7</accession>
<evidence type="ECO:0000313" key="1">
    <source>
        <dbReference type="EMBL" id="KAF9444106.1"/>
    </source>
</evidence>
<protein>
    <recommendedName>
        <fullName evidence="3">U1-type domain-containing protein</fullName>
    </recommendedName>
</protein>
<evidence type="ECO:0008006" key="3">
    <source>
        <dbReference type="Google" id="ProtNLM"/>
    </source>
</evidence>
<dbReference type="OrthoDB" id="6513042at2759"/>
<name>A0A9P5X7B7_9AGAR</name>
<keyword evidence="2" id="KW-1185">Reference proteome</keyword>
<dbReference type="AlphaFoldDB" id="A0A9P5X7B7"/>
<sequence>MSPLSWEDHKKGKTHIRKAKSLGVSIEVEPETDLPAEIQRTHQFCPICQVYVDHHSWPVHANGLWHKLREKYTAYNMVQYEAEKDKNDVGIRCDLDLSIVEPSAAKQESPNIGSSRKRIQSPFTVLIEGENRRVSTLHPIKITVTFKQEYIGRYQDRLEVQFEDAALKKRFLISRMAQAIVGDPSMHDQMKPRTPYVPRVRAPREPETKVVEGTAPPSLNAIPYVSRLPKADIPKHLLSALTVFSTPSKENIQSIVRAFLPKVLDADSHGRHLKILLWIEEYKVEYGFLSFIHRLTSYGLVQARS</sequence>
<organism evidence="1 2">
    <name type="scientific">Macrolepiota fuliginosa MF-IS2</name>
    <dbReference type="NCBI Taxonomy" id="1400762"/>
    <lineage>
        <taxon>Eukaryota</taxon>
        <taxon>Fungi</taxon>
        <taxon>Dikarya</taxon>
        <taxon>Basidiomycota</taxon>
        <taxon>Agaricomycotina</taxon>
        <taxon>Agaricomycetes</taxon>
        <taxon>Agaricomycetidae</taxon>
        <taxon>Agaricales</taxon>
        <taxon>Agaricineae</taxon>
        <taxon>Agaricaceae</taxon>
        <taxon>Macrolepiota</taxon>
    </lineage>
</organism>
<gene>
    <name evidence="1" type="ORF">P691DRAFT_838726</name>
</gene>
<comment type="caution">
    <text evidence="1">The sequence shown here is derived from an EMBL/GenBank/DDBJ whole genome shotgun (WGS) entry which is preliminary data.</text>
</comment>
<proteinExistence type="predicted"/>
<dbReference type="Proteomes" id="UP000807342">
    <property type="component" value="Unassembled WGS sequence"/>
</dbReference>
<evidence type="ECO:0000313" key="2">
    <source>
        <dbReference type="Proteomes" id="UP000807342"/>
    </source>
</evidence>